<dbReference type="EMBL" id="CP034159">
    <property type="protein sequence ID" value="AZI32781.1"/>
    <property type="molecule type" value="Genomic_DNA"/>
</dbReference>
<proteinExistence type="predicted"/>
<sequence>MTDFIDKFLHTGDLNYQLRVLHNYKDFLKQPLKLEMFVPCNENGNVLEEPQMRPERNSFCEEDMDYDARELYDYIKAKEKVLFENISNREINYFINHFQKIEDLLQSRGGKNLKLSHNALNAIFDETVA</sequence>
<reference evidence="2" key="1">
    <citation type="submission" date="2018-11" db="EMBL/GenBank/DDBJ databases">
        <title>Proposal to divide the Flavobacteriaceae and reorganize its genera based on Amino Acid Identity values calculated from whole genome sequences.</title>
        <authorList>
            <person name="Nicholson A.C."/>
            <person name="Gulvik C.A."/>
            <person name="Whitney A.M."/>
            <person name="Humrighouse B.W."/>
            <person name="Bell M."/>
            <person name="Holmes B."/>
            <person name="Steigerwalt A.G."/>
            <person name="Villarma A."/>
            <person name="Sheth M."/>
            <person name="Batra D."/>
            <person name="Pryor J."/>
            <person name="Bernardet J.-F."/>
            <person name="Hugo C."/>
            <person name="Kampfer P."/>
            <person name="Newman J.D."/>
            <person name="McQuiston J.R."/>
        </authorList>
    </citation>
    <scope>NUCLEOTIDE SEQUENCE [LARGE SCALE GENOMIC DNA]</scope>
    <source>
        <strain evidence="2">G0081</strain>
    </source>
</reference>
<dbReference type="OrthoDB" id="1263678at2"/>
<name>A0A3G8XVQ8_9FLAO</name>
<evidence type="ECO:0000313" key="1">
    <source>
        <dbReference type="EMBL" id="AZI32781.1"/>
    </source>
</evidence>
<protein>
    <submittedName>
        <fullName evidence="1">Uncharacterized protein</fullName>
    </submittedName>
</protein>
<dbReference type="RefSeq" id="WP_125023605.1">
    <property type="nucleotide sequence ID" value="NZ_CP034159.1"/>
</dbReference>
<evidence type="ECO:0000313" key="2">
    <source>
        <dbReference type="Proteomes" id="UP000270185"/>
    </source>
</evidence>
<accession>A0A3G8XVQ8</accession>
<dbReference type="AlphaFoldDB" id="A0A3G8XVQ8"/>
<dbReference type="KEGG" id="ccas:EIB73_06045"/>
<dbReference type="Proteomes" id="UP000270185">
    <property type="component" value="Chromosome"/>
</dbReference>
<gene>
    <name evidence="1" type="ORF">EIB73_06045</name>
</gene>
<keyword evidence="2" id="KW-1185">Reference proteome</keyword>
<organism evidence="1 2">
    <name type="scientific">Kaistella carnis</name>
    <dbReference type="NCBI Taxonomy" id="1241979"/>
    <lineage>
        <taxon>Bacteria</taxon>
        <taxon>Pseudomonadati</taxon>
        <taxon>Bacteroidota</taxon>
        <taxon>Flavobacteriia</taxon>
        <taxon>Flavobacteriales</taxon>
        <taxon>Weeksellaceae</taxon>
        <taxon>Chryseobacterium group</taxon>
        <taxon>Kaistella</taxon>
    </lineage>
</organism>